<dbReference type="STRING" id="92487.SAMN02745130_02407"/>
<dbReference type="AlphaFoldDB" id="A0A1T4X1K7"/>
<keyword evidence="2" id="KW-0815">Transposition</keyword>
<organism evidence="7 8">
    <name type="scientific">Thiothrix eikelboomii</name>
    <dbReference type="NCBI Taxonomy" id="92487"/>
    <lineage>
        <taxon>Bacteria</taxon>
        <taxon>Pseudomonadati</taxon>
        <taxon>Pseudomonadota</taxon>
        <taxon>Gammaproteobacteria</taxon>
        <taxon>Thiotrichales</taxon>
        <taxon>Thiotrichaceae</taxon>
        <taxon>Thiothrix</taxon>
    </lineage>
</organism>
<dbReference type="OrthoDB" id="5613790at2"/>
<feature type="domain" description="Probable transposase IS891/IS1136/IS1341" evidence="5">
    <location>
        <begin position="170"/>
        <end position="266"/>
    </location>
</feature>
<gene>
    <name evidence="7" type="ORF">SAMN02745130_02407</name>
</gene>
<evidence type="ECO:0000256" key="2">
    <source>
        <dbReference type="ARBA" id="ARBA00022578"/>
    </source>
</evidence>
<keyword evidence="8" id="KW-1185">Reference proteome</keyword>
<sequence>MTEKTNLKTLKVRIKDKHKLILERMAFEVNQVWNAVNEITSLYSYVPVPEVGWLRTYFSAFDLQKDLKRLKAERGFILHSTTVQEVIAAHHKARRQFKTDKLRWRVSGGARRSLGWIPFKVGAAKWKSGQVYFAGHFFKVWDSYGLAQFEFRSGSFSQDARGRWYFNIVVEAAQATSSATGEVGIDLGLKTTATCSNGLKLESEQFYRELEPKLAVAQRANKKQRVKAIHAQIKNRRLNHLHQFSTQIVKNNALIVIGNVSSSKLAKTKMAKSVLDAGWYTLKTQLDYKSKAMQAVFIEVNESYTTQACSYCGCISSNSPKGRAGLRIREWTCPECGAMHDRDVNAAKNILALGHERLAGGIPAL</sequence>
<dbReference type="GO" id="GO:0003677">
    <property type="term" value="F:DNA binding"/>
    <property type="evidence" value="ECO:0007669"/>
    <property type="project" value="UniProtKB-KW"/>
</dbReference>
<evidence type="ECO:0000313" key="8">
    <source>
        <dbReference type="Proteomes" id="UP000190460"/>
    </source>
</evidence>
<keyword evidence="3" id="KW-0238">DNA-binding</keyword>
<evidence type="ECO:0000256" key="4">
    <source>
        <dbReference type="ARBA" id="ARBA00023172"/>
    </source>
</evidence>
<evidence type="ECO:0000313" key="7">
    <source>
        <dbReference type="EMBL" id="SKA83472.1"/>
    </source>
</evidence>
<dbReference type="Pfam" id="PF01385">
    <property type="entry name" value="OrfB_IS605"/>
    <property type="match status" value="1"/>
</dbReference>
<accession>A0A1T4X1K7</accession>
<dbReference type="GO" id="GO:0032196">
    <property type="term" value="P:transposition"/>
    <property type="evidence" value="ECO:0007669"/>
    <property type="project" value="UniProtKB-KW"/>
</dbReference>
<dbReference type="InterPro" id="IPR001959">
    <property type="entry name" value="Transposase"/>
</dbReference>
<proteinExistence type="inferred from homology"/>
<dbReference type="NCBIfam" id="NF040570">
    <property type="entry name" value="guided_TnpB"/>
    <property type="match status" value="1"/>
</dbReference>
<dbReference type="Proteomes" id="UP000190460">
    <property type="component" value="Unassembled WGS sequence"/>
</dbReference>
<dbReference type="RefSeq" id="WP_078922876.1">
    <property type="nucleotide sequence ID" value="NZ_FUYB01000011.1"/>
</dbReference>
<reference evidence="7 8" key="1">
    <citation type="submission" date="2017-02" db="EMBL/GenBank/DDBJ databases">
        <authorList>
            <person name="Peterson S.W."/>
        </authorList>
    </citation>
    <scope>NUCLEOTIDE SEQUENCE [LARGE SCALE GENOMIC DNA]</scope>
    <source>
        <strain evidence="7 8">ATCC 49788</strain>
    </source>
</reference>
<evidence type="ECO:0000259" key="6">
    <source>
        <dbReference type="Pfam" id="PF07282"/>
    </source>
</evidence>
<dbReference type="GO" id="GO:0006310">
    <property type="term" value="P:DNA recombination"/>
    <property type="evidence" value="ECO:0007669"/>
    <property type="project" value="UniProtKB-KW"/>
</dbReference>
<comment type="similarity">
    <text evidence="1">In the C-terminal section; belongs to the transposase 35 family.</text>
</comment>
<evidence type="ECO:0000256" key="3">
    <source>
        <dbReference type="ARBA" id="ARBA00023125"/>
    </source>
</evidence>
<feature type="domain" description="Cas12f1-like TNB" evidence="6">
    <location>
        <begin position="279"/>
        <end position="350"/>
    </location>
</feature>
<dbReference type="EMBL" id="FUYB01000011">
    <property type="protein sequence ID" value="SKA83472.1"/>
    <property type="molecule type" value="Genomic_DNA"/>
</dbReference>
<keyword evidence="4" id="KW-0233">DNA recombination</keyword>
<evidence type="ECO:0000259" key="5">
    <source>
        <dbReference type="Pfam" id="PF01385"/>
    </source>
</evidence>
<dbReference type="InterPro" id="IPR010095">
    <property type="entry name" value="Cas12f1-like_TNB"/>
</dbReference>
<protein>
    <submittedName>
        <fullName evidence="7">Transposase, IS605 OrfB family, central region</fullName>
    </submittedName>
</protein>
<dbReference type="Pfam" id="PF07282">
    <property type="entry name" value="Cas12f1-like_TNB"/>
    <property type="match status" value="1"/>
</dbReference>
<evidence type="ECO:0000256" key="1">
    <source>
        <dbReference type="ARBA" id="ARBA00008761"/>
    </source>
</evidence>
<name>A0A1T4X1K7_9GAMM</name>